<dbReference type="Proteomes" id="UP000567885">
    <property type="component" value="Unassembled WGS sequence"/>
</dbReference>
<keyword evidence="3" id="KW-1185">Reference proteome</keyword>
<dbReference type="EMBL" id="JAAGWQ010000044">
    <property type="protein sequence ID" value="KAF5674963.1"/>
    <property type="molecule type" value="Genomic_DNA"/>
</dbReference>
<evidence type="ECO:0000313" key="3">
    <source>
        <dbReference type="Proteomes" id="UP000567885"/>
    </source>
</evidence>
<sequence length="312" mass="35059">MPDNYLEAAQAAQAIRTAHAIQQAYQNEAKVERSDEAAQLQEAMHVSEVLRTLPAAIAALFFPHGPVAPEFPSQYWGKPIAVVFDGDHVVYVAQGVLIKRPQLLRYYADGAIRIHGLDVREAHIFIHYLYTGKWEPLEPAKAPKIDQIKSALIEAVSLFDAGINHDLRNLGRLASIQFNGLAKKLDPIEVLEHFADYAYAGLHGEFMIAEYAFQHTNITDAGFKHAAELFFGREKYESKATMARIILGHLEDMVKDEPEADQDSESTQVAESDEEIEDSEMDEFEDVEEGFQFTEDDEGTDAMEEDEDEDEV</sequence>
<evidence type="ECO:0008006" key="4">
    <source>
        <dbReference type="Google" id="ProtNLM"/>
    </source>
</evidence>
<organism evidence="2 3">
    <name type="scientific">Fusarium heterosporum</name>
    <dbReference type="NCBI Taxonomy" id="42747"/>
    <lineage>
        <taxon>Eukaryota</taxon>
        <taxon>Fungi</taxon>
        <taxon>Dikarya</taxon>
        <taxon>Ascomycota</taxon>
        <taxon>Pezizomycotina</taxon>
        <taxon>Sordariomycetes</taxon>
        <taxon>Hypocreomycetidae</taxon>
        <taxon>Hypocreales</taxon>
        <taxon>Nectriaceae</taxon>
        <taxon>Fusarium</taxon>
        <taxon>Fusarium heterosporum species complex</taxon>
    </lineage>
</organism>
<accession>A0A8H5TR62</accession>
<name>A0A8H5TR62_FUSHE</name>
<dbReference type="AlphaFoldDB" id="A0A8H5TR62"/>
<gene>
    <name evidence="2" type="ORF">FHETE_2714</name>
</gene>
<comment type="caution">
    <text evidence="2">The sequence shown here is derived from an EMBL/GenBank/DDBJ whole genome shotgun (WGS) entry which is preliminary data.</text>
</comment>
<evidence type="ECO:0000256" key="1">
    <source>
        <dbReference type="SAM" id="MobiDB-lite"/>
    </source>
</evidence>
<reference evidence="2 3" key="1">
    <citation type="submission" date="2020-05" db="EMBL/GenBank/DDBJ databases">
        <title>Identification and distribution of gene clusters putatively required for synthesis of sphingolipid metabolism inhibitors in phylogenetically diverse species of the filamentous fungus Fusarium.</title>
        <authorList>
            <person name="Kim H.-S."/>
            <person name="Busman M."/>
            <person name="Brown D.W."/>
            <person name="Divon H."/>
            <person name="Uhlig S."/>
            <person name="Proctor R.H."/>
        </authorList>
    </citation>
    <scope>NUCLEOTIDE SEQUENCE [LARGE SCALE GENOMIC DNA]</scope>
    <source>
        <strain evidence="2 3">NRRL 20693</strain>
    </source>
</reference>
<feature type="region of interest" description="Disordered" evidence="1">
    <location>
        <begin position="257"/>
        <end position="312"/>
    </location>
</feature>
<dbReference type="OrthoDB" id="3594103at2759"/>
<feature type="compositionally biased region" description="Acidic residues" evidence="1">
    <location>
        <begin position="271"/>
        <end position="312"/>
    </location>
</feature>
<proteinExistence type="predicted"/>
<evidence type="ECO:0000313" key="2">
    <source>
        <dbReference type="EMBL" id="KAF5674963.1"/>
    </source>
</evidence>
<protein>
    <recommendedName>
        <fullName evidence="4">BTB domain-containing protein</fullName>
    </recommendedName>
</protein>